<dbReference type="Proteomes" id="UP000663862">
    <property type="component" value="Unassembled WGS sequence"/>
</dbReference>
<dbReference type="EMBL" id="CAJNYU010000824">
    <property type="protein sequence ID" value="CAF3391888.1"/>
    <property type="molecule type" value="Genomic_DNA"/>
</dbReference>
<organism evidence="2 4">
    <name type="scientific">Rotaria socialis</name>
    <dbReference type="NCBI Taxonomy" id="392032"/>
    <lineage>
        <taxon>Eukaryota</taxon>
        <taxon>Metazoa</taxon>
        <taxon>Spiralia</taxon>
        <taxon>Gnathifera</taxon>
        <taxon>Rotifera</taxon>
        <taxon>Eurotatoria</taxon>
        <taxon>Bdelloidea</taxon>
        <taxon>Philodinida</taxon>
        <taxon>Philodinidae</taxon>
        <taxon>Rotaria</taxon>
    </lineage>
</organism>
<gene>
    <name evidence="2" type="ORF">FME351_LOCUS8225</name>
    <name evidence="3" type="ORF">TSG867_LOCUS2863</name>
</gene>
<dbReference type="EMBL" id="CAJOBQ010000080">
    <property type="protein sequence ID" value="CAF4247464.1"/>
    <property type="molecule type" value="Genomic_DNA"/>
</dbReference>
<comment type="caution">
    <text evidence="2">The sequence shown here is derived from an EMBL/GenBank/DDBJ whole genome shotgun (WGS) entry which is preliminary data.</text>
</comment>
<evidence type="ECO:0000259" key="1">
    <source>
        <dbReference type="Pfam" id="PF00292"/>
    </source>
</evidence>
<dbReference type="Proteomes" id="UP000663869">
    <property type="component" value="Unassembled WGS sequence"/>
</dbReference>
<dbReference type="SUPFAM" id="SSF46689">
    <property type="entry name" value="Homeodomain-like"/>
    <property type="match status" value="1"/>
</dbReference>
<dbReference type="InterPro" id="IPR001523">
    <property type="entry name" value="Paired_dom"/>
</dbReference>
<sequence length="111" mass="12871">MSVPIKIKIKIVLLMAKFESPVAVRRQLQTEFGTNVSTKTCTTKIFERFCETGTVEDRERSGRPSKITEEKVDEVHDVFLKVNHNQVFELSQWLAPFLEQQLIELCVDIFL</sequence>
<protein>
    <recommendedName>
        <fullName evidence="1">Paired domain-containing protein</fullName>
    </recommendedName>
</protein>
<feature type="domain" description="Paired" evidence="1">
    <location>
        <begin position="3"/>
        <end position="79"/>
    </location>
</feature>
<proteinExistence type="predicted"/>
<reference evidence="2" key="1">
    <citation type="submission" date="2021-02" db="EMBL/GenBank/DDBJ databases">
        <authorList>
            <person name="Nowell W R."/>
        </authorList>
    </citation>
    <scope>NUCLEOTIDE SEQUENCE</scope>
</reference>
<dbReference type="Pfam" id="PF00292">
    <property type="entry name" value="PAX"/>
    <property type="match status" value="1"/>
</dbReference>
<dbReference type="InterPro" id="IPR009057">
    <property type="entry name" value="Homeodomain-like_sf"/>
</dbReference>
<evidence type="ECO:0000313" key="3">
    <source>
        <dbReference type="EMBL" id="CAF4247464.1"/>
    </source>
</evidence>
<dbReference type="GO" id="GO:0006355">
    <property type="term" value="P:regulation of DNA-templated transcription"/>
    <property type="evidence" value="ECO:0007669"/>
    <property type="project" value="InterPro"/>
</dbReference>
<evidence type="ECO:0000313" key="4">
    <source>
        <dbReference type="Proteomes" id="UP000663869"/>
    </source>
</evidence>
<dbReference type="AlphaFoldDB" id="A0A817ZDS1"/>
<dbReference type="GO" id="GO:0003677">
    <property type="term" value="F:DNA binding"/>
    <property type="evidence" value="ECO:0007669"/>
    <property type="project" value="InterPro"/>
</dbReference>
<name>A0A817ZDS1_9BILA</name>
<evidence type="ECO:0000313" key="2">
    <source>
        <dbReference type="EMBL" id="CAF3391888.1"/>
    </source>
</evidence>
<accession>A0A817ZDS1</accession>